<organism evidence="3 4">
    <name type="scientific">Staphylococcus schweitzeri</name>
    <dbReference type="NCBI Taxonomy" id="1654388"/>
    <lineage>
        <taxon>Bacteria</taxon>
        <taxon>Bacillati</taxon>
        <taxon>Bacillota</taxon>
        <taxon>Bacilli</taxon>
        <taxon>Bacillales</taxon>
        <taxon>Staphylococcaceae</taxon>
        <taxon>Staphylococcus</taxon>
    </lineage>
</organism>
<dbReference type="GeneID" id="98344928"/>
<evidence type="ECO:0000313" key="5">
    <source>
        <dbReference type="Proteomes" id="UP000596960"/>
    </source>
</evidence>
<protein>
    <submittedName>
        <fullName evidence="3">Uncharacterized protein</fullName>
    </submittedName>
</protein>
<name>A0A2K4AEM9_9STAP</name>
<dbReference type="AlphaFoldDB" id="A0A2K4AEM9"/>
<accession>A0A2K4AEM9</accession>
<dbReference type="EMBL" id="PPQS01000048">
    <property type="protein sequence ID" value="PNZ48467.1"/>
    <property type="molecule type" value="Genomic_DNA"/>
</dbReference>
<dbReference type="RefSeq" id="WP_047550119.1">
    <property type="nucleotide sequence ID" value="NZ_CBCSFW010000015.1"/>
</dbReference>
<feature type="transmembrane region" description="Helical" evidence="1">
    <location>
        <begin position="12"/>
        <end position="31"/>
    </location>
</feature>
<evidence type="ECO:0000313" key="2">
    <source>
        <dbReference type="EMBL" id="MBE2129102.1"/>
    </source>
</evidence>
<proteinExistence type="predicted"/>
<evidence type="ECO:0000313" key="4">
    <source>
        <dbReference type="Proteomes" id="UP000236395"/>
    </source>
</evidence>
<gene>
    <name evidence="3" type="ORF">CD116_12055</name>
    <name evidence="2" type="ORF">ILQ21_08590</name>
</gene>
<dbReference type="EMBL" id="JADAMT010000011">
    <property type="protein sequence ID" value="MBE2129102.1"/>
    <property type="molecule type" value="Genomic_DNA"/>
</dbReference>
<reference evidence="2 5" key="2">
    <citation type="submission" date="2020-10" db="EMBL/GenBank/DDBJ databases">
        <title>Phenotypic and genomic profiling of Staphylococcus argenteus in Canada and the United States and recommendations for clinical result reporting.</title>
        <authorList>
            <person name="Eshaghi A."/>
            <person name="Bommersbach C."/>
            <person name="Zitterman S."/>
            <person name="Burnham C.-A.D."/>
            <person name="Patel R."/>
            <person name="Schuetz A.N."/>
            <person name="Patel S.N."/>
            <person name="Kus J.V."/>
        </authorList>
    </citation>
    <scope>NUCLEOTIDE SEQUENCE [LARGE SCALE GENOMIC DNA]</scope>
    <source>
        <strain evidence="2 5">DSM 28300</strain>
    </source>
</reference>
<evidence type="ECO:0000256" key="1">
    <source>
        <dbReference type="SAM" id="Phobius"/>
    </source>
</evidence>
<keyword evidence="1" id="KW-0812">Transmembrane</keyword>
<dbReference type="Proteomes" id="UP000236395">
    <property type="component" value="Unassembled WGS sequence"/>
</dbReference>
<sequence length="33" mass="3828">MCQYLCLKSVELGVFIVMIYCLKVVALKVRLHN</sequence>
<dbReference type="Proteomes" id="UP000596960">
    <property type="component" value="Unassembled WGS sequence"/>
</dbReference>
<keyword evidence="1" id="KW-1133">Transmembrane helix</keyword>
<keyword evidence="1" id="KW-0472">Membrane</keyword>
<reference evidence="3 4" key="1">
    <citation type="submission" date="2017-08" db="EMBL/GenBank/DDBJ databases">
        <title>Draft genome sequences of 64 type strains of genus Staph aureus.</title>
        <authorList>
            <person name="Cole K."/>
            <person name="Golubchik T."/>
            <person name="Russell J."/>
            <person name="Foster D."/>
            <person name="Llewelyn M."/>
            <person name="Wilson D."/>
            <person name="Crook D."/>
            <person name="Paul J."/>
        </authorList>
    </citation>
    <scope>NUCLEOTIDE SEQUENCE [LARGE SCALE GENOMIC DNA]</scope>
    <source>
        <strain evidence="3 4">DSM 28300</strain>
    </source>
</reference>
<keyword evidence="5" id="KW-1185">Reference proteome</keyword>
<comment type="caution">
    <text evidence="3">The sequence shown here is derived from an EMBL/GenBank/DDBJ whole genome shotgun (WGS) entry which is preliminary data.</text>
</comment>
<evidence type="ECO:0000313" key="3">
    <source>
        <dbReference type="EMBL" id="PNZ48467.1"/>
    </source>
</evidence>